<gene>
    <name evidence="3" type="ORF">S12H4_19364</name>
</gene>
<evidence type="ECO:0000256" key="1">
    <source>
        <dbReference type="ARBA" id="ARBA00004328"/>
    </source>
</evidence>
<evidence type="ECO:0000313" key="3">
    <source>
        <dbReference type="EMBL" id="GAI83361.1"/>
    </source>
</evidence>
<proteinExistence type="predicted"/>
<accession>X1SW41</accession>
<comment type="caution">
    <text evidence="3">The sequence shown here is derived from an EMBL/GenBank/DDBJ whole genome shotgun (WGS) entry which is preliminary data.</text>
</comment>
<sequence length="195" mass="21591">LKKEIDDLEEQIREARELENIRMGMPRNYQLDAKSLMNQGDPGPGMITPGVSENRGFAPHGHTTGHRNFGEFVQDIRFPAEFQIKRGFDMITGASGGFLVPDQFLGKIMFVTPESSIVRSRATVLPSDMERPDNKVGIPALDQKTGMLGGIKMSWLAEGALKPEMDFDLILVTLEPTEVGGHVVVTDKLLRNDIV</sequence>
<feature type="non-terminal residue" evidence="3">
    <location>
        <position position="1"/>
    </location>
</feature>
<keyword evidence="2" id="KW-0946">Virion</keyword>
<evidence type="ECO:0000256" key="2">
    <source>
        <dbReference type="ARBA" id="ARBA00022844"/>
    </source>
</evidence>
<protein>
    <submittedName>
        <fullName evidence="3">Uncharacterized protein</fullName>
    </submittedName>
</protein>
<dbReference type="InterPro" id="IPR024455">
    <property type="entry name" value="Phage_capsid"/>
</dbReference>
<name>X1SW41_9ZZZZ</name>
<dbReference type="NCBIfam" id="TIGR01554">
    <property type="entry name" value="major_cap_HK97"/>
    <property type="match status" value="1"/>
</dbReference>
<reference evidence="3" key="1">
    <citation type="journal article" date="2014" name="Front. Microbiol.">
        <title>High frequency of phylogenetically diverse reductive dehalogenase-homologous genes in deep subseafloor sedimentary metagenomes.</title>
        <authorList>
            <person name="Kawai M."/>
            <person name="Futagami T."/>
            <person name="Toyoda A."/>
            <person name="Takaki Y."/>
            <person name="Nishi S."/>
            <person name="Hori S."/>
            <person name="Arai W."/>
            <person name="Tsubouchi T."/>
            <person name="Morono Y."/>
            <person name="Uchiyama I."/>
            <person name="Ito T."/>
            <person name="Fujiyama A."/>
            <person name="Inagaki F."/>
            <person name="Takami H."/>
        </authorList>
    </citation>
    <scope>NUCLEOTIDE SEQUENCE</scope>
    <source>
        <strain evidence="3">Expedition CK06-06</strain>
    </source>
</reference>
<dbReference type="GO" id="GO:0044423">
    <property type="term" value="C:virion component"/>
    <property type="evidence" value="ECO:0007669"/>
    <property type="project" value="UniProtKB-KW"/>
</dbReference>
<comment type="subcellular location">
    <subcellularLocation>
        <location evidence="1">Virion</location>
    </subcellularLocation>
</comment>
<dbReference type="AlphaFoldDB" id="X1SW41"/>
<organism evidence="3">
    <name type="scientific">marine sediment metagenome</name>
    <dbReference type="NCBI Taxonomy" id="412755"/>
    <lineage>
        <taxon>unclassified sequences</taxon>
        <taxon>metagenomes</taxon>
        <taxon>ecological metagenomes</taxon>
    </lineage>
</organism>
<dbReference type="SUPFAM" id="SSF56563">
    <property type="entry name" value="Major capsid protein gp5"/>
    <property type="match status" value="1"/>
</dbReference>
<dbReference type="EMBL" id="BARW01009676">
    <property type="protein sequence ID" value="GAI83361.1"/>
    <property type="molecule type" value="Genomic_DNA"/>
</dbReference>